<dbReference type="PANTHER" id="PTHR16092">
    <property type="entry name" value="SEC3/SYNTAXIN-RELATED"/>
    <property type="match status" value="1"/>
</dbReference>
<dbReference type="InParanoid" id="L2GQI2"/>
<protein>
    <submittedName>
        <fullName evidence="1">Uncharacterized protein</fullName>
    </submittedName>
</protein>
<dbReference type="GO" id="GO:0005546">
    <property type="term" value="F:phosphatidylinositol-4,5-bisphosphate binding"/>
    <property type="evidence" value="ECO:0007669"/>
    <property type="project" value="TreeGrafter"/>
</dbReference>
<accession>L2GQI2</accession>
<dbReference type="VEuPathDB" id="MicrosporidiaDB:VICG_00090"/>
<dbReference type="HOGENOM" id="CLU_041566_0_0_1"/>
<keyword evidence="2" id="KW-1185">Reference proteome</keyword>
<dbReference type="GeneID" id="19880808"/>
<dbReference type="GO" id="GO:0000145">
    <property type="term" value="C:exocyst"/>
    <property type="evidence" value="ECO:0007669"/>
    <property type="project" value="TreeGrafter"/>
</dbReference>
<dbReference type="GO" id="GO:0006887">
    <property type="term" value="P:exocytosis"/>
    <property type="evidence" value="ECO:0007669"/>
    <property type="project" value="TreeGrafter"/>
</dbReference>
<evidence type="ECO:0000313" key="2">
    <source>
        <dbReference type="Proteomes" id="UP000011082"/>
    </source>
</evidence>
<evidence type="ECO:0000313" key="1">
    <source>
        <dbReference type="EMBL" id="ELA42775.1"/>
    </source>
</evidence>
<dbReference type="RefSeq" id="XP_007603543.1">
    <property type="nucleotide sequence ID" value="XM_007603481.1"/>
</dbReference>
<dbReference type="OrthoDB" id="27109at2759"/>
<reference evidence="2" key="1">
    <citation type="submission" date="2011-05" db="EMBL/GenBank/DDBJ databases">
        <title>The genome sequence of Vittaforma corneae strain ATCC 50505.</title>
        <authorList>
            <consortium name="The Broad Institute Genome Sequencing Platform"/>
            <person name="Cuomo C."/>
            <person name="Didier E."/>
            <person name="Bowers L."/>
            <person name="Young S.K."/>
            <person name="Zeng Q."/>
            <person name="Gargeya S."/>
            <person name="Fitzgerald M."/>
            <person name="Haas B."/>
            <person name="Abouelleil A."/>
            <person name="Alvarado L."/>
            <person name="Arachchi H.M."/>
            <person name="Berlin A."/>
            <person name="Chapman S.B."/>
            <person name="Gearin G."/>
            <person name="Goldberg J."/>
            <person name="Griggs A."/>
            <person name="Gujja S."/>
            <person name="Hansen M."/>
            <person name="Heiman D."/>
            <person name="Howarth C."/>
            <person name="Larimer J."/>
            <person name="Lui A."/>
            <person name="MacDonald P.J.P."/>
            <person name="McCowen C."/>
            <person name="Montmayeur A."/>
            <person name="Murphy C."/>
            <person name="Neiman D."/>
            <person name="Pearson M."/>
            <person name="Priest M."/>
            <person name="Roberts A."/>
            <person name="Saif S."/>
            <person name="Shea T."/>
            <person name="Sisk P."/>
            <person name="Stolte C."/>
            <person name="Sykes S."/>
            <person name="Wortman J."/>
            <person name="Nusbaum C."/>
            <person name="Birren B."/>
        </authorList>
    </citation>
    <scope>NUCLEOTIDE SEQUENCE [LARGE SCALE GENOMIC DNA]</scope>
    <source>
        <strain evidence="2">ATCC 50505</strain>
    </source>
</reference>
<gene>
    <name evidence="1" type="ORF">VICG_00090</name>
</gene>
<dbReference type="STRING" id="993615.L2GQI2"/>
<dbReference type="GO" id="GO:0005886">
    <property type="term" value="C:plasma membrane"/>
    <property type="evidence" value="ECO:0007669"/>
    <property type="project" value="TreeGrafter"/>
</dbReference>
<sequence length="466" mass="54261">MPKTIVSSNIESKETSCMSFKEDLKTLRPKIDHLKTEIKSQMVPFAVHQVMIGSLSNELEEIKNTVGYLESKLDFEKKVYERTKQILLSLTVDQDNLHILETGSFTDDDDLIKIEKSLSILKEFSRGKCELKIVKEREREILDLLSNFLKRFVMFLSKLFIKSESKNELRVHRSFYEKMMKYKFIYTFSKTNSEYYTVLCVAYTRKSKDLYNEEFENHLNRVSELITDVNSLKFTLDALVMTYESLLECETNFLSLMDISSDIREIFSGVDLMIVDFIDIFFKMSPFCIIIALNLYTTGEFVNRLGSLGQSLKEKKAILEEVFLHQQKSTGLSFEVAGLINELNKMPIKSDFLENLVHAVIKKARKQNVQLEEGLKNHQIIHSVERLDDKKEIIECMERYLTPKIIDRIFGGRNERSEIKEIFKAVDSQKGGYVEAISFIKKTILENCEEAKRNEYIKILAEVNKT</sequence>
<dbReference type="AlphaFoldDB" id="L2GQI2"/>
<name>L2GQI2_VITCO</name>
<dbReference type="Proteomes" id="UP000011082">
    <property type="component" value="Unassembled WGS sequence"/>
</dbReference>
<dbReference type="GO" id="GO:0006893">
    <property type="term" value="P:Golgi to plasma membrane transport"/>
    <property type="evidence" value="ECO:0007669"/>
    <property type="project" value="TreeGrafter"/>
</dbReference>
<dbReference type="PANTHER" id="PTHR16092:SF14">
    <property type="entry name" value="EXOCYST COMPLEX COMPONENT 1 ISOFORM X1"/>
    <property type="match status" value="1"/>
</dbReference>
<dbReference type="EMBL" id="JH370130">
    <property type="protein sequence ID" value="ELA42775.1"/>
    <property type="molecule type" value="Genomic_DNA"/>
</dbReference>
<proteinExistence type="predicted"/>
<organism evidence="1 2">
    <name type="scientific">Vittaforma corneae (strain ATCC 50505)</name>
    <name type="common">Microsporidian parasite</name>
    <name type="synonym">Nosema corneum</name>
    <dbReference type="NCBI Taxonomy" id="993615"/>
    <lineage>
        <taxon>Eukaryota</taxon>
        <taxon>Fungi</taxon>
        <taxon>Fungi incertae sedis</taxon>
        <taxon>Microsporidia</taxon>
        <taxon>Nosematidae</taxon>
        <taxon>Vittaforma</taxon>
    </lineage>
</organism>